<dbReference type="InterPro" id="IPR004474">
    <property type="entry name" value="LytR_CpsA_psr"/>
</dbReference>
<accession>A0A9W4GUH8</accession>
<dbReference type="Pfam" id="PF13399">
    <property type="entry name" value="LytR_C"/>
    <property type="match status" value="1"/>
</dbReference>
<protein>
    <submittedName>
        <fullName evidence="6">Transcriptional attenuator, LytR family</fullName>
    </submittedName>
</protein>
<comment type="similarity">
    <text evidence="1">Belongs to the LytR/CpsA/Psr (LCP) family.</text>
</comment>
<evidence type="ECO:0000256" key="3">
    <source>
        <dbReference type="SAM" id="Phobius"/>
    </source>
</evidence>
<dbReference type="PANTHER" id="PTHR33392:SF6">
    <property type="entry name" value="POLYISOPRENYL-TEICHOIC ACID--PEPTIDOGLYCAN TEICHOIC ACID TRANSFERASE TAGU"/>
    <property type="match status" value="1"/>
</dbReference>
<dbReference type="PANTHER" id="PTHR33392">
    <property type="entry name" value="POLYISOPRENYL-TEICHOIC ACID--PEPTIDOGLYCAN TEICHOIC ACID TRANSFERASE TAGU"/>
    <property type="match status" value="1"/>
</dbReference>
<evidence type="ECO:0000259" key="5">
    <source>
        <dbReference type="Pfam" id="PF13399"/>
    </source>
</evidence>
<feature type="domain" description="Cell envelope-related transcriptional attenuator" evidence="4">
    <location>
        <begin position="171"/>
        <end position="337"/>
    </location>
</feature>
<evidence type="ECO:0000259" key="4">
    <source>
        <dbReference type="Pfam" id="PF03816"/>
    </source>
</evidence>
<keyword evidence="3" id="KW-0472">Membrane</keyword>
<evidence type="ECO:0000313" key="7">
    <source>
        <dbReference type="Proteomes" id="UP001152519"/>
    </source>
</evidence>
<name>A0A9W4GUH8_9ACTN</name>
<feature type="domain" description="LytR/CpsA/Psr regulator C-terminal" evidence="5">
    <location>
        <begin position="447"/>
        <end position="540"/>
    </location>
</feature>
<dbReference type="Gene3D" id="3.30.70.2390">
    <property type="match status" value="1"/>
</dbReference>
<dbReference type="AlphaFoldDB" id="A0A9W4GUH8"/>
<dbReference type="Pfam" id="PF03816">
    <property type="entry name" value="LytR_cpsA_psr"/>
    <property type="match status" value="1"/>
</dbReference>
<reference evidence="6" key="1">
    <citation type="submission" date="2021-05" db="EMBL/GenBank/DDBJ databases">
        <authorList>
            <person name="Arsene-Ploetze F."/>
        </authorList>
    </citation>
    <scope>NUCLEOTIDE SEQUENCE</scope>
    <source>
        <strain evidence="6">DSM 42138</strain>
    </source>
</reference>
<dbReference type="RefSeq" id="WP_251499216.1">
    <property type="nucleotide sequence ID" value="NZ_CAJSLV010000098.1"/>
</dbReference>
<feature type="transmembrane region" description="Helical" evidence="3">
    <location>
        <begin position="97"/>
        <end position="120"/>
    </location>
</feature>
<feature type="region of interest" description="Disordered" evidence="2">
    <location>
        <begin position="1"/>
        <end position="94"/>
    </location>
</feature>
<evidence type="ECO:0000313" key="6">
    <source>
        <dbReference type="EMBL" id="CAG6398159.1"/>
    </source>
</evidence>
<dbReference type="Gene3D" id="3.40.630.190">
    <property type="entry name" value="LCP protein"/>
    <property type="match status" value="1"/>
</dbReference>
<keyword evidence="7" id="KW-1185">Reference proteome</keyword>
<gene>
    <name evidence="6" type="ORF">SCOCK_650012</name>
</gene>
<keyword evidence="3" id="KW-1133">Transmembrane helix</keyword>
<evidence type="ECO:0000256" key="2">
    <source>
        <dbReference type="SAM" id="MobiDB-lite"/>
    </source>
</evidence>
<feature type="region of interest" description="Disordered" evidence="2">
    <location>
        <begin position="200"/>
        <end position="221"/>
    </location>
</feature>
<feature type="compositionally biased region" description="Low complexity" evidence="2">
    <location>
        <begin position="210"/>
        <end position="221"/>
    </location>
</feature>
<sequence length="569" mass="59282">MDTQGRDDIDPADQWVIDPATGSYRLRKEPAQDKAQTAGLPRQAGRAPAAPAAPAAVPPPRYRRRGGGPSVPPGRRGSRPVRTGRTPGKGSARRRRALLWTAGSMGLVLVTVGVGGYLVYEHFNGNLTTVDVGDAGSKDVIGDGPLNLLVIGTDSRQGLGGRYGDADNVGHADTTILFHVSADRSNATAMSIPRDIVTGIPDCPTRQKDGTTTTIPGIPAGLTTPKFNESLGVGGRDPGCTMRAVTALTGIPVDHFMMVDFEAVKALSTAVGGVDVCLDRPLVDPKSHLDLPAGPHRIEGEQALEFVRTRHALRNQSDLDRIKLQQRFLGAMIRKITSSGTLTNPGKLFSLANTATKALTVDSAIGSVSKLTSLAKGLSKVDAKHITFTTLPVVDNPHEKVHATVVVDQVRAQRLFNMIKDDVPLGGHRKRPKSDALLRGPKAAPADVRVRVYNGSGILGAARGTVDWLRGTQGVGGPANGGNAPAPAARTTLAYSPGQADQARALAAMLGLPGSALRPSAEADGAAGGADMALTLGADFTRAGVPVPDPESAPTDLDRTEADNSSCVS</sequence>
<evidence type="ECO:0000256" key="1">
    <source>
        <dbReference type="ARBA" id="ARBA00006068"/>
    </source>
</evidence>
<proteinExistence type="inferred from homology"/>
<dbReference type="NCBIfam" id="TIGR00350">
    <property type="entry name" value="lytR_cpsA_psr"/>
    <property type="match status" value="1"/>
</dbReference>
<dbReference type="EMBL" id="CAJSLV010000098">
    <property type="protein sequence ID" value="CAG6398159.1"/>
    <property type="molecule type" value="Genomic_DNA"/>
</dbReference>
<feature type="compositionally biased region" description="Low complexity" evidence="2">
    <location>
        <begin position="38"/>
        <end position="55"/>
    </location>
</feature>
<organism evidence="6 7">
    <name type="scientific">Actinacidiphila cocklensis</name>
    <dbReference type="NCBI Taxonomy" id="887465"/>
    <lineage>
        <taxon>Bacteria</taxon>
        <taxon>Bacillati</taxon>
        <taxon>Actinomycetota</taxon>
        <taxon>Actinomycetes</taxon>
        <taxon>Kitasatosporales</taxon>
        <taxon>Streptomycetaceae</taxon>
        <taxon>Actinacidiphila</taxon>
    </lineage>
</organism>
<dbReference type="Proteomes" id="UP001152519">
    <property type="component" value="Unassembled WGS sequence"/>
</dbReference>
<feature type="region of interest" description="Disordered" evidence="2">
    <location>
        <begin position="542"/>
        <end position="569"/>
    </location>
</feature>
<comment type="caution">
    <text evidence="6">The sequence shown here is derived from an EMBL/GenBank/DDBJ whole genome shotgun (WGS) entry which is preliminary data.</text>
</comment>
<dbReference type="InterPro" id="IPR050922">
    <property type="entry name" value="LytR/CpsA/Psr_CW_biosynth"/>
</dbReference>
<keyword evidence="3" id="KW-0812">Transmembrane</keyword>
<dbReference type="InterPro" id="IPR027381">
    <property type="entry name" value="LytR/CpsA/Psr_C"/>
</dbReference>